<keyword evidence="1" id="KW-1133">Transmembrane helix</keyword>
<accession>A0AAD6IVX7</accession>
<keyword evidence="1" id="KW-0472">Membrane</keyword>
<dbReference type="InterPro" id="IPR046368">
    <property type="entry name" value="Tag1"/>
</dbReference>
<dbReference type="Proteomes" id="UP001221413">
    <property type="component" value="Unassembled WGS sequence"/>
</dbReference>
<organism evidence="2 3">
    <name type="scientific">Drechslerella dactyloides</name>
    <name type="common">Nematode-trapping fungus</name>
    <name type="synonym">Arthrobotrys dactyloides</name>
    <dbReference type="NCBI Taxonomy" id="74499"/>
    <lineage>
        <taxon>Eukaryota</taxon>
        <taxon>Fungi</taxon>
        <taxon>Dikarya</taxon>
        <taxon>Ascomycota</taxon>
        <taxon>Pezizomycotina</taxon>
        <taxon>Orbiliomycetes</taxon>
        <taxon>Orbiliales</taxon>
        <taxon>Orbiliaceae</taxon>
        <taxon>Drechslerella</taxon>
    </lineage>
</organism>
<keyword evidence="3" id="KW-1185">Reference proteome</keyword>
<dbReference type="Pfam" id="PF12505">
    <property type="entry name" value="DUF3712"/>
    <property type="match status" value="1"/>
</dbReference>
<protein>
    <submittedName>
        <fullName evidence="2">Uncharacterized protein</fullName>
    </submittedName>
</protein>
<dbReference type="InterPro" id="IPR022185">
    <property type="entry name" value="DUF3712"/>
</dbReference>
<feature type="transmembrane region" description="Helical" evidence="1">
    <location>
        <begin position="24"/>
        <end position="47"/>
    </location>
</feature>
<dbReference type="EMBL" id="JAQGDS010000011">
    <property type="protein sequence ID" value="KAJ6257382.1"/>
    <property type="molecule type" value="Genomic_DNA"/>
</dbReference>
<dbReference type="GO" id="GO:0000329">
    <property type="term" value="C:fungal-type vacuole membrane"/>
    <property type="evidence" value="ECO:0007669"/>
    <property type="project" value="InterPro"/>
</dbReference>
<dbReference type="PANTHER" id="PTHR35895">
    <property type="entry name" value="CHROMOSOME 16, WHOLE GENOME SHOTGUN SEQUENCE"/>
    <property type="match status" value="1"/>
</dbReference>
<gene>
    <name evidence="2" type="ORF">Dda_8271</name>
</gene>
<dbReference type="AlphaFoldDB" id="A0AAD6IVX7"/>
<name>A0AAD6IVX7_DREDA</name>
<comment type="caution">
    <text evidence="2">The sequence shown here is derived from an EMBL/GenBank/DDBJ whole genome shotgun (WGS) entry which is preliminary data.</text>
</comment>
<evidence type="ECO:0000313" key="3">
    <source>
        <dbReference type="Proteomes" id="UP001221413"/>
    </source>
</evidence>
<evidence type="ECO:0000256" key="1">
    <source>
        <dbReference type="SAM" id="Phobius"/>
    </source>
</evidence>
<dbReference type="PANTHER" id="PTHR35895:SF1">
    <property type="entry name" value="LIPID-BINDING SERUM GLYCOPROTEIN C-TERMINAL DOMAIN-CONTAINING PROTEIN"/>
    <property type="match status" value="1"/>
</dbReference>
<proteinExistence type="predicted"/>
<keyword evidence="1" id="KW-0812">Transmembrane</keyword>
<reference evidence="2" key="1">
    <citation type="submission" date="2023-01" db="EMBL/GenBank/DDBJ databases">
        <title>The chitinases involved in constricting ring structure development in the nematode-trapping fungus Drechslerella dactyloides.</title>
        <authorList>
            <person name="Wang R."/>
            <person name="Zhang L."/>
            <person name="Tang P."/>
            <person name="Li S."/>
            <person name="Liang L."/>
        </authorList>
    </citation>
    <scope>NUCLEOTIDE SEQUENCE</scope>
    <source>
        <strain evidence="2">YMF1.00031</strain>
    </source>
</reference>
<evidence type="ECO:0000313" key="2">
    <source>
        <dbReference type="EMBL" id="KAJ6257382.1"/>
    </source>
</evidence>
<sequence>MNMKKPAPFRRGSGSFKHHCARRWWVYVIGFAVINVSIILGVIYGIIPSIAQNAVNSAGVRADGIAITNPTVDRITLSMNSTVFARVPVAARFDNQTFEMYLPQDANKTTFMTLGVGELQAQNTMVINVTGADTKILNATVYQQFSKDVLSRSNFTLGIKSRPMLKVGAMKYPVQFDKTIQLKGFNGLKGITITNPVVLNGSNVMADGTNLLTDAVIPNPSSFTMQIGDLTTNIAIESLDLGFSVIKNLTLYPGNNPVKIFNHINAGLMALPTFSSILSQPNINITLKMNSTVFGGQHVTWLETPLRETSPFYAIMNPTSAPAVGSATAGELSVA</sequence>